<evidence type="ECO:0000313" key="2">
    <source>
        <dbReference type="EMBL" id="OLF89926.1"/>
    </source>
</evidence>
<dbReference type="Pfam" id="PF00753">
    <property type="entry name" value="Lactamase_B"/>
    <property type="match status" value="1"/>
</dbReference>
<reference evidence="2 3" key="1">
    <citation type="journal article" date="2016" name="Front. Microbiol.">
        <title>High-Level Heat Resistance of Spores of Bacillus amyloliquefaciens and Bacillus licheniformis Results from the Presence of a spoVA Operon in a Tn1546 Transposon.</title>
        <authorList>
            <person name="Berendsen E.M."/>
            <person name="Koning R.A."/>
            <person name="Boekhorst J."/>
            <person name="de Jong A."/>
            <person name="Kuipers O.P."/>
            <person name="Wells-Bennik M.H."/>
        </authorList>
    </citation>
    <scope>NUCLEOTIDE SEQUENCE [LARGE SCALE GENOMIC DNA]</scope>
    <source>
        <strain evidence="2 3">B4121</strain>
    </source>
</reference>
<feature type="domain" description="Metallo-beta-lactamase" evidence="1">
    <location>
        <begin position="27"/>
        <end position="218"/>
    </location>
</feature>
<name>A0A7Z0WVD5_9BACI</name>
<dbReference type="Gene3D" id="3.60.15.10">
    <property type="entry name" value="Ribonuclease Z/Hydroxyacylglutathione hydrolase-like"/>
    <property type="match status" value="1"/>
</dbReference>
<dbReference type="EMBL" id="LKPO01000021">
    <property type="protein sequence ID" value="OLF89926.1"/>
    <property type="molecule type" value="Genomic_DNA"/>
</dbReference>
<dbReference type="AlphaFoldDB" id="A0A7Z0WVD5"/>
<evidence type="ECO:0000259" key="1">
    <source>
        <dbReference type="SMART" id="SM00849"/>
    </source>
</evidence>
<dbReference type="PANTHER" id="PTHR42951">
    <property type="entry name" value="METALLO-BETA-LACTAMASE DOMAIN-CONTAINING"/>
    <property type="match status" value="1"/>
</dbReference>
<dbReference type="SMART" id="SM00849">
    <property type="entry name" value="Lactamase_B"/>
    <property type="match status" value="1"/>
</dbReference>
<dbReference type="Proteomes" id="UP000185604">
    <property type="component" value="Unassembled WGS sequence"/>
</dbReference>
<dbReference type="SUPFAM" id="SSF56281">
    <property type="entry name" value="Metallo-hydrolase/oxidoreductase"/>
    <property type="match status" value="1"/>
</dbReference>
<dbReference type="InterPro" id="IPR036866">
    <property type="entry name" value="RibonucZ/Hydroxyglut_hydro"/>
</dbReference>
<dbReference type="InterPro" id="IPR050855">
    <property type="entry name" value="NDM-1-like"/>
</dbReference>
<organism evidence="2 3">
    <name type="scientific">Bacillus paralicheniformis</name>
    <dbReference type="NCBI Taxonomy" id="1648923"/>
    <lineage>
        <taxon>Bacteria</taxon>
        <taxon>Bacillati</taxon>
        <taxon>Bacillota</taxon>
        <taxon>Bacilli</taxon>
        <taxon>Bacillales</taxon>
        <taxon>Bacillaceae</taxon>
        <taxon>Bacillus</taxon>
    </lineage>
</organism>
<evidence type="ECO:0000313" key="3">
    <source>
        <dbReference type="Proteomes" id="UP000185604"/>
    </source>
</evidence>
<protein>
    <submittedName>
        <fullName evidence="2">Metallo-beta-lactamase family protein</fullName>
    </submittedName>
</protein>
<dbReference type="PANTHER" id="PTHR42951:SF9">
    <property type="entry name" value="METAL-DEPENDENT HYDROLASE"/>
    <property type="match status" value="1"/>
</dbReference>
<dbReference type="CDD" id="cd07721">
    <property type="entry name" value="yflN-like_MBL-fold"/>
    <property type="match status" value="1"/>
</dbReference>
<accession>A0A7Z0WVD5</accession>
<sequence length="244" mass="26691">MIEEVKAMRITRFESVYQLTFFPRLFPVNCYLADEEDGLTLIDTGIPISKTGILKAADHLRKPIKRILLTHAHSDHVGSLDALYYSLPGVKVSISERDARLLKGDTKMLEGERGTIRGGVPKNIKTNPDILLKEGDRIGSLLTVSSPGHTPGSISFLDERSGLLIVGDAYHTRSGMTVSGHLKLSFPFPALATWDKEIALESAQKLLDLKPKALAAGHGNLVHDPVQAMTKAVNEAHIKLNRKG</sequence>
<comment type="caution">
    <text evidence="2">The sequence shown here is derived from an EMBL/GenBank/DDBJ whole genome shotgun (WGS) entry which is preliminary data.</text>
</comment>
<gene>
    <name evidence="2" type="ORF">B4121_3201</name>
</gene>
<proteinExistence type="predicted"/>
<dbReference type="InterPro" id="IPR001279">
    <property type="entry name" value="Metallo-B-lactamas"/>
</dbReference>